<feature type="region of interest" description="Disordered" evidence="1">
    <location>
        <begin position="386"/>
        <end position="411"/>
    </location>
</feature>
<organism evidence="3 4">
    <name type="scientific">Diaporthe vaccinii</name>
    <dbReference type="NCBI Taxonomy" id="105482"/>
    <lineage>
        <taxon>Eukaryota</taxon>
        <taxon>Fungi</taxon>
        <taxon>Dikarya</taxon>
        <taxon>Ascomycota</taxon>
        <taxon>Pezizomycotina</taxon>
        <taxon>Sordariomycetes</taxon>
        <taxon>Sordariomycetidae</taxon>
        <taxon>Diaporthales</taxon>
        <taxon>Diaporthaceae</taxon>
        <taxon>Diaporthe</taxon>
        <taxon>Diaporthe eres species complex</taxon>
    </lineage>
</organism>
<evidence type="ECO:0000313" key="3">
    <source>
        <dbReference type="EMBL" id="KAL2280080.1"/>
    </source>
</evidence>
<gene>
    <name evidence="3" type="ORF">FJTKL_13023</name>
</gene>
<dbReference type="PANTHER" id="PTHR38848">
    <property type="entry name" value="G-PROTEIN COUPLED RECEPTORS FAMILY 3 PROFILE DOMAIN-CONTAINING PROTEIN"/>
    <property type="match status" value="1"/>
</dbReference>
<protein>
    <recommendedName>
        <fullName evidence="5">Integral membrane protein</fullName>
    </recommendedName>
</protein>
<keyword evidence="2" id="KW-0472">Membrane</keyword>
<feature type="region of interest" description="Disordered" evidence="1">
    <location>
        <begin position="1"/>
        <end position="21"/>
    </location>
</feature>
<keyword evidence="4" id="KW-1185">Reference proteome</keyword>
<keyword evidence="2" id="KW-1133">Transmembrane helix</keyword>
<sequence>MAPPLIGGLASRADSDFSSEPGRGLRVEEALPGSIAGVLTSLVATSFVFHFLVQRYRQVSQWRNLSYIDWLILALFVDSWLFFASSTVLQFGGFDMNVDSRACEAGSYICVVGYFISKILIYLLLVERFYVIRDNGRGRLKSKLYILNLVAVLLGYVAWLPVYMVFHISHNNSGVCIIGVHQRFLSTAFAYDVGINLWLTSWFLYPLMKLKPQGTNRLKAIVCPRRASQDADSSVVRLYNLARRTFLGSVITLTATSLNLGVSIGYDGLSAWLCLMLCRIDVVICAAVIYWITQKEPALPSYQDKPWGVPHHRGTDFTTLVGNSSMPGPRPVRAFDSVGGDAHPGSLVPGSLHLGRFGNSGEDLQESNMSVKSAPEIKVDATGCEGTSIRQDGSEVECEVREGNTEDCDGT</sequence>
<name>A0ABR4ECF0_9PEZI</name>
<feature type="transmembrane region" description="Helical" evidence="2">
    <location>
        <begin position="65"/>
        <end position="85"/>
    </location>
</feature>
<feature type="transmembrane region" description="Helical" evidence="2">
    <location>
        <begin position="246"/>
        <end position="264"/>
    </location>
</feature>
<proteinExistence type="predicted"/>
<comment type="caution">
    <text evidence="3">The sequence shown here is derived from an EMBL/GenBank/DDBJ whole genome shotgun (WGS) entry which is preliminary data.</text>
</comment>
<keyword evidence="2" id="KW-0812">Transmembrane</keyword>
<reference evidence="3 4" key="1">
    <citation type="submission" date="2024-03" db="EMBL/GenBank/DDBJ databases">
        <title>A high-quality draft genome sequence of Diaporthe vaccinii, a causative agent of upright dieback and viscid rot disease in cranberry plants.</title>
        <authorList>
            <person name="Sarrasin M."/>
            <person name="Lang B.F."/>
            <person name="Burger G."/>
        </authorList>
    </citation>
    <scope>NUCLEOTIDE SEQUENCE [LARGE SCALE GENOMIC DNA]</scope>
    <source>
        <strain evidence="3 4">IS7</strain>
    </source>
</reference>
<dbReference type="Proteomes" id="UP001600888">
    <property type="component" value="Unassembled WGS sequence"/>
</dbReference>
<feature type="transmembrane region" description="Helical" evidence="2">
    <location>
        <begin position="145"/>
        <end position="168"/>
    </location>
</feature>
<feature type="transmembrane region" description="Helical" evidence="2">
    <location>
        <begin position="188"/>
        <end position="208"/>
    </location>
</feature>
<accession>A0ABR4ECF0</accession>
<dbReference type="EMBL" id="JBAWTH010000070">
    <property type="protein sequence ID" value="KAL2280080.1"/>
    <property type="molecule type" value="Genomic_DNA"/>
</dbReference>
<evidence type="ECO:0008006" key="5">
    <source>
        <dbReference type="Google" id="ProtNLM"/>
    </source>
</evidence>
<feature type="transmembrane region" description="Helical" evidence="2">
    <location>
        <begin position="105"/>
        <end position="125"/>
    </location>
</feature>
<evidence type="ECO:0000256" key="2">
    <source>
        <dbReference type="SAM" id="Phobius"/>
    </source>
</evidence>
<feature type="transmembrane region" description="Helical" evidence="2">
    <location>
        <begin position="270"/>
        <end position="292"/>
    </location>
</feature>
<evidence type="ECO:0000256" key="1">
    <source>
        <dbReference type="SAM" id="MobiDB-lite"/>
    </source>
</evidence>
<evidence type="ECO:0000313" key="4">
    <source>
        <dbReference type="Proteomes" id="UP001600888"/>
    </source>
</evidence>
<feature type="transmembrane region" description="Helical" evidence="2">
    <location>
        <begin position="30"/>
        <end position="53"/>
    </location>
</feature>
<dbReference type="PANTHER" id="PTHR38848:SF3">
    <property type="entry name" value="G-PROTEIN COUPLED RECEPTORS FAMILY 3 PROFILE DOMAIN-CONTAINING PROTEIN"/>
    <property type="match status" value="1"/>
</dbReference>